<feature type="domain" description="Histidine kinase" evidence="11">
    <location>
        <begin position="327"/>
        <end position="544"/>
    </location>
</feature>
<evidence type="ECO:0000256" key="4">
    <source>
        <dbReference type="ARBA" id="ARBA00022553"/>
    </source>
</evidence>
<feature type="transmembrane region" description="Helical" evidence="10">
    <location>
        <begin position="50"/>
        <end position="74"/>
    </location>
</feature>
<keyword evidence="14" id="KW-1185">Reference proteome</keyword>
<dbReference type="GO" id="GO:0000155">
    <property type="term" value="F:phosphorelay sensor kinase activity"/>
    <property type="evidence" value="ECO:0007669"/>
    <property type="project" value="InterPro"/>
</dbReference>
<evidence type="ECO:0000256" key="8">
    <source>
        <dbReference type="ARBA" id="ARBA00022989"/>
    </source>
</evidence>
<proteinExistence type="predicted"/>
<dbReference type="SUPFAM" id="SSF158472">
    <property type="entry name" value="HAMP domain-like"/>
    <property type="match status" value="1"/>
</dbReference>
<evidence type="ECO:0000256" key="5">
    <source>
        <dbReference type="ARBA" id="ARBA00022679"/>
    </source>
</evidence>
<keyword evidence="9" id="KW-0902">Two-component regulatory system</keyword>
<dbReference type="InterPro" id="IPR003660">
    <property type="entry name" value="HAMP_dom"/>
</dbReference>
<evidence type="ECO:0000256" key="2">
    <source>
        <dbReference type="ARBA" id="ARBA00004236"/>
    </source>
</evidence>
<keyword evidence="7" id="KW-0418">Kinase</keyword>
<sequence length="549" mass="60152">MTTDASQDLTEDITDEELAELEAVLGPPAFMEPMPRAERRGLDRIRLGQLYRLGTLLLAVLLAAAVALAGFALAGNIGARNTLIDKVDPATLEQFQLSGAIARQDTLIRDYAATGAAASLAGYRAAVRDEAAAAHRMRTLLRGVHGAGPTFTGLDRVTAESAAWRAAYADAVAADRRGADGLEKTGQARFVSVRADIARVQQRITALHAETVRILQSRANTATWSVGGALAVIVITGLVLAVLIRRTVLRPVSQLSEKVQAVVQGDLTHPLDVRRPVEISELAAVIDAMRHRILLEWQRTARARQLLDAQAAELRRSNAELEQFAYVASHDLQEPLRKVASFCQMIERRYGDQLDDRGRQYIEFAVDGAKRMQALINDLLGFSRVGRVSRTEDAVDLGAVAAQSLADLATLREETGADVRVADLPHVRGDRTQLGQLFQNLIGNAIKFRRPGVAPEVEISVRRDGDTWEFACADNGIGVEPRHADRIFLIFQRLHPREEYAGTGIGLALCKKIVEYHGGRIWLDANEDQENPGTVIRWTLPAEKETEDE</sequence>
<evidence type="ECO:0000256" key="7">
    <source>
        <dbReference type="ARBA" id="ARBA00022777"/>
    </source>
</evidence>
<dbReference type="InterPro" id="IPR036097">
    <property type="entry name" value="HisK_dim/P_sf"/>
</dbReference>
<dbReference type="PROSITE" id="PS50109">
    <property type="entry name" value="HIS_KIN"/>
    <property type="match status" value="1"/>
</dbReference>
<dbReference type="FunFam" id="3.30.565.10:FF:000006">
    <property type="entry name" value="Sensor histidine kinase WalK"/>
    <property type="match status" value="1"/>
</dbReference>
<dbReference type="CDD" id="cd06225">
    <property type="entry name" value="HAMP"/>
    <property type="match status" value="1"/>
</dbReference>
<feature type="transmembrane region" description="Helical" evidence="10">
    <location>
        <begin position="222"/>
        <end position="244"/>
    </location>
</feature>
<name>A0A2P4ULK7_9ACTN</name>
<dbReference type="PRINTS" id="PR00344">
    <property type="entry name" value="BCTRLSENSOR"/>
</dbReference>
<evidence type="ECO:0000313" key="14">
    <source>
        <dbReference type="Proteomes" id="UP000242367"/>
    </source>
</evidence>
<comment type="caution">
    <text evidence="13">The sequence shown here is derived from an EMBL/GenBank/DDBJ whole genome shotgun (WGS) entry which is preliminary data.</text>
</comment>
<comment type="catalytic activity">
    <reaction evidence="1">
        <text>ATP + protein L-histidine = ADP + protein N-phospho-L-histidine.</text>
        <dbReference type="EC" id="2.7.13.3"/>
    </reaction>
</comment>
<evidence type="ECO:0000256" key="9">
    <source>
        <dbReference type="ARBA" id="ARBA00023012"/>
    </source>
</evidence>
<dbReference type="InterPro" id="IPR003661">
    <property type="entry name" value="HisK_dim/P_dom"/>
</dbReference>
<organism evidence="13 14">
    <name type="scientific">Actinomadura rubteroloni</name>
    <dbReference type="NCBI Taxonomy" id="1926885"/>
    <lineage>
        <taxon>Bacteria</taxon>
        <taxon>Bacillati</taxon>
        <taxon>Actinomycetota</taxon>
        <taxon>Actinomycetes</taxon>
        <taxon>Streptosporangiales</taxon>
        <taxon>Thermomonosporaceae</taxon>
        <taxon>Actinomadura</taxon>
    </lineage>
</organism>
<dbReference type="InterPro" id="IPR004358">
    <property type="entry name" value="Sig_transdc_His_kin-like_C"/>
</dbReference>
<dbReference type="GO" id="GO:0005886">
    <property type="term" value="C:plasma membrane"/>
    <property type="evidence" value="ECO:0007669"/>
    <property type="project" value="UniProtKB-SubCell"/>
</dbReference>
<dbReference type="SMART" id="SM00388">
    <property type="entry name" value="HisKA"/>
    <property type="match status" value="1"/>
</dbReference>
<evidence type="ECO:0000259" key="12">
    <source>
        <dbReference type="PROSITE" id="PS50885"/>
    </source>
</evidence>
<feature type="domain" description="HAMP" evidence="12">
    <location>
        <begin position="246"/>
        <end position="298"/>
    </location>
</feature>
<dbReference type="Pfam" id="PF00672">
    <property type="entry name" value="HAMP"/>
    <property type="match status" value="1"/>
</dbReference>
<evidence type="ECO:0000313" key="13">
    <source>
        <dbReference type="EMBL" id="POM25938.1"/>
    </source>
</evidence>
<dbReference type="EC" id="2.7.13.3" evidence="3"/>
<evidence type="ECO:0000256" key="1">
    <source>
        <dbReference type="ARBA" id="ARBA00000085"/>
    </source>
</evidence>
<dbReference type="PROSITE" id="PS50885">
    <property type="entry name" value="HAMP"/>
    <property type="match status" value="1"/>
</dbReference>
<dbReference type="SMART" id="SM00304">
    <property type="entry name" value="HAMP"/>
    <property type="match status" value="1"/>
</dbReference>
<dbReference type="PANTHER" id="PTHR43304:SF1">
    <property type="entry name" value="PAC DOMAIN-CONTAINING PROTEIN"/>
    <property type="match status" value="1"/>
</dbReference>
<dbReference type="SUPFAM" id="SSF47384">
    <property type="entry name" value="Homodimeric domain of signal transducing histidine kinase"/>
    <property type="match status" value="1"/>
</dbReference>
<dbReference type="RefSeq" id="WP_103560981.1">
    <property type="nucleotide sequence ID" value="NZ_MTBP01000001.1"/>
</dbReference>
<dbReference type="InterPro" id="IPR052162">
    <property type="entry name" value="Sensor_kinase/Photoreceptor"/>
</dbReference>
<evidence type="ECO:0000256" key="6">
    <source>
        <dbReference type="ARBA" id="ARBA00022692"/>
    </source>
</evidence>
<dbReference type="InterPro" id="IPR003594">
    <property type="entry name" value="HATPase_dom"/>
</dbReference>
<dbReference type="InterPro" id="IPR005467">
    <property type="entry name" value="His_kinase_dom"/>
</dbReference>
<dbReference type="Pfam" id="PF02518">
    <property type="entry name" value="HATPase_c"/>
    <property type="match status" value="1"/>
</dbReference>
<dbReference type="Gene3D" id="1.10.287.130">
    <property type="match status" value="1"/>
</dbReference>
<gene>
    <name evidence="13" type="primary">cph1</name>
    <name evidence="13" type="ORF">BTM25_03220</name>
</gene>
<keyword evidence="6 10" id="KW-0812">Transmembrane</keyword>
<protein>
    <recommendedName>
        <fullName evidence="3">histidine kinase</fullName>
        <ecNumber evidence="3">2.7.13.3</ecNumber>
    </recommendedName>
</protein>
<dbReference type="AlphaFoldDB" id="A0A2P4ULK7"/>
<dbReference type="SUPFAM" id="SSF55874">
    <property type="entry name" value="ATPase domain of HSP90 chaperone/DNA topoisomerase II/histidine kinase"/>
    <property type="match status" value="1"/>
</dbReference>
<evidence type="ECO:0000259" key="11">
    <source>
        <dbReference type="PROSITE" id="PS50109"/>
    </source>
</evidence>
<dbReference type="PANTHER" id="PTHR43304">
    <property type="entry name" value="PHYTOCHROME-LIKE PROTEIN CPH1"/>
    <property type="match status" value="1"/>
</dbReference>
<keyword evidence="5 13" id="KW-0808">Transferase</keyword>
<accession>A0A2P4ULK7</accession>
<comment type="subcellular location">
    <subcellularLocation>
        <location evidence="2">Cell membrane</location>
    </subcellularLocation>
</comment>
<reference evidence="13 14" key="1">
    <citation type="journal article" date="2017" name="Chemistry">
        <title>Isolation, Biosynthesis and Chemical Modifications of Rubterolones A-F: Rare Tropolone Alkaloids from Actinomadura sp. 5-2.</title>
        <authorList>
            <person name="Guo H."/>
            <person name="Benndorf R."/>
            <person name="Leichnitz D."/>
            <person name="Klassen J.L."/>
            <person name="Vollmers J."/>
            <person name="Gorls H."/>
            <person name="Steinacker M."/>
            <person name="Weigel C."/>
            <person name="Dahse H.M."/>
            <person name="Kaster A.K."/>
            <person name="de Beer Z.W."/>
            <person name="Poulsen M."/>
            <person name="Beemelmanns C."/>
        </authorList>
    </citation>
    <scope>NUCLEOTIDE SEQUENCE [LARGE SCALE GENOMIC DNA]</scope>
    <source>
        <strain evidence="13 14">5-2</strain>
    </source>
</reference>
<dbReference type="Gene3D" id="3.30.565.10">
    <property type="entry name" value="Histidine kinase-like ATPase, C-terminal domain"/>
    <property type="match status" value="1"/>
</dbReference>
<evidence type="ECO:0000256" key="10">
    <source>
        <dbReference type="SAM" id="Phobius"/>
    </source>
</evidence>
<dbReference type="CDD" id="cd00082">
    <property type="entry name" value="HisKA"/>
    <property type="match status" value="1"/>
</dbReference>
<dbReference type="EMBL" id="MTBP01000001">
    <property type="protein sequence ID" value="POM25938.1"/>
    <property type="molecule type" value="Genomic_DNA"/>
</dbReference>
<dbReference type="Proteomes" id="UP000242367">
    <property type="component" value="Unassembled WGS sequence"/>
</dbReference>
<dbReference type="Pfam" id="PF00512">
    <property type="entry name" value="HisKA"/>
    <property type="match status" value="1"/>
</dbReference>
<keyword evidence="4" id="KW-0597">Phosphoprotein</keyword>
<dbReference type="Gene3D" id="6.10.340.10">
    <property type="match status" value="1"/>
</dbReference>
<dbReference type="InterPro" id="IPR036890">
    <property type="entry name" value="HATPase_C_sf"/>
</dbReference>
<dbReference type="SMART" id="SM00387">
    <property type="entry name" value="HATPase_c"/>
    <property type="match status" value="1"/>
</dbReference>
<keyword evidence="10" id="KW-0472">Membrane</keyword>
<keyword evidence="8 10" id="KW-1133">Transmembrane helix</keyword>
<evidence type="ECO:0000256" key="3">
    <source>
        <dbReference type="ARBA" id="ARBA00012438"/>
    </source>
</evidence>